<organism evidence="1 2">
    <name type="scientific">Pseudoalteromonas denitrificans DSM 6059</name>
    <dbReference type="NCBI Taxonomy" id="1123010"/>
    <lineage>
        <taxon>Bacteria</taxon>
        <taxon>Pseudomonadati</taxon>
        <taxon>Pseudomonadota</taxon>
        <taxon>Gammaproteobacteria</taxon>
        <taxon>Alteromonadales</taxon>
        <taxon>Pseudoalteromonadaceae</taxon>
        <taxon>Pseudoalteromonas</taxon>
    </lineage>
</organism>
<proteinExistence type="predicted"/>
<dbReference type="AlphaFoldDB" id="A0A1I1G586"/>
<keyword evidence="2" id="KW-1185">Reference proteome</keyword>
<dbReference type="Pfam" id="PF06252">
    <property type="entry name" value="GemA"/>
    <property type="match status" value="1"/>
</dbReference>
<accession>A0A1I1G586</accession>
<dbReference type="OrthoDB" id="6307481at2"/>
<evidence type="ECO:0000313" key="1">
    <source>
        <dbReference type="EMBL" id="SFC04340.1"/>
    </source>
</evidence>
<dbReference type="STRING" id="1123010.SAMN02745724_00740"/>
<name>A0A1I1G586_9GAMM</name>
<dbReference type="InterPro" id="IPR009363">
    <property type="entry name" value="Phage_Mu_Gp16"/>
</dbReference>
<evidence type="ECO:0008006" key="3">
    <source>
        <dbReference type="Google" id="ProtNLM"/>
    </source>
</evidence>
<evidence type="ECO:0000313" key="2">
    <source>
        <dbReference type="Proteomes" id="UP000198862"/>
    </source>
</evidence>
<dbReference type="EMBL" id="FOLO01000004">
    <property type="protein sequence ID" value="SFC04340.1"/>
    <property type="molecule type" value="Genomic_DNA"/>
</dbReference>
<protein>
    <recommendedName>
        <fullName evidence="3">Mu-like prophage protein gp16</fullName>
    </recommendedName>
</protein>
<gene>
    <name evidence="1" type="ORF">SAMN02745724_00740</name>
</gene>
<dbReference type="Proteomes" id="UP000198862">
    <property type="component" value="Unassembled WGS sequence"/>
</dbReference>
<reference evidence="1 2" key="1">
    <citation type="submission" date="2016-10" db="EMBL/GenBank/DDBJ databases">
        <authorList>
            <person name="de Groot N.N."/>
        </authorList>
    </citation>
    <scope>NUCLEOTIDE SEQUENCE [LARGE SCALE GENOMIC DNA]</scope>
    <source>
        <strain evidence="1 2">DSM 6059</strain>
    </source>
</reference>
<dbReference type="RefSeq" id="WP_091980078.1">
    <property type="nucleotide sequence ID" value="NZ_FOLO01000004.1"/>
</dbReference>
<sequence length="145" mass="16555">MNHLIKRIKTLQNLANIDQDAHKQNVKDVSMGRTDSCARLDDPEMHILILRYQNMAPKKQGKQQLPPQLKMIYSLWGQLHTAGLVNTNSKQACDTFCEKYLKGKTLAQSAAQWHNIIEVLKAWLKRAEKHPQNNTENGSEVTTHA</sequence>